<name>A0A418VTS9_9PROT</name>
<evidence type="ECO:0000313" key="7">
    <source>
        <dbReference type="EMBL" id="RJF80552.1"/>
    </source>
</evidence>
<feature type="transmembrane region" description="Helical" evidence="5">
    <location>
        <begin position="179"/>
        <end position="199"/>
    </location>
</feature>
<keyword evidence="5" id="KW-0813">Transport</keyword>
<gene>
    <name evidence="7" type="ORF">D3874_25855</name>
</gene>
<comment type="subcellular location">
    <subcellularLocation>
        <location evidence="5">Cell inner membrane</location>
        <topology evidence="5">Multi-pass membrane protein</topology>
    </subcellularLocation>
    <subcellularLocation>
        <location evidence="1">Membrane</location>
        <topology evidence="1">Multi-pass membrane protein</topology>
    </subcellularLocation>
</comment>
<organism evidence="7 8">
    <name type="scientific">Oleomonas cavernae</name>
    <dbReference type="NCBI Taxonomy" id="2320859"/>
    <lineage>
        <taxon>Bacteria</taxon>
        <taxon>Pseudomonadati</taxon>
        <taxon>Pseudomonadota</taxon>
        <taxon>Alphaproteobacteria</taxon>
        <taxon>Acetobacterales</taxon>
        <taxon>Acetobacteraceae</taxon>
        <taxon>Oleomonas</taxon>
    </lineage>
</organism>
<protein>
    <recommendedName>
        <fullName evidence="5">Transport permease protein</fullName>
    </recommendedName>
</protein>
<dbReference type="NCBIfam" id="TIGR03861">
    <property type="entry name" value="phenyl_ABC_PedC"/>
    <property type="match status" value="1"/>
</dbReference>
<dbReference type="PANTHER" id="PTHR43229:SF2">
    <property type="entry name" value="NODULATION PROTEIN J"/>
    <property type="match status" value="1"/>
</dbReference>
<keyword evidence="3 5" id="KW-1133">Transmembrane helix</keyword>
<comment type="caution">
    <text evidence="7">The sequence shown here is derived from an EMBL/GenBank/DDBJ whole genome shotgun (WGS) entry which is preliminary data.</text>
</comment>
<evidence type="ECO:0000256" key="4">
    <source>
        <dbReference type="ARBA" id="ARBA00023136"/>
    </source>
</evidence>
<feature type="transmembrane region" description="Helical" evidence="5">
    <location>
        <begin position="205"/>
        <end position="222"/>
    </location>
</feature>
<dbReference type="PANTHER" id="PTHR43229">
    <property type="entry name" value="NODULATION PROTEIN J"/>
    <property type="match status" value="1"/>
</dbReference>
<dbReference type="Proteomes" id="UP000284605">
    <property type="component" value="Unassembled WGS sequence"/>
</dbReference>
<dbReference type="PIRSF" id="PIRSF006648">
    <property type="entry name" value="DrrB"/>
    <property type="match status" value="1"/>
</dbReference>
<evidence type="ECO:0000259" key="6">
    <source>
        <dbReference type="PROSITE" id="PS51012"/>
    </source>
</evidence>
<evidence type="ECO:0000256" key="2">
    <source>
        <dbReference type="ARBA" id="ARBA00022692"/>
    </source>
</evidence>
<evidence type="ECO:0000313" key="8">
    <source>
        <dbReference type="Proteomes" id="UP000284605"/>
    </source>
</evidence>
<dbReference type="EMBL" id="QYUK01000016">
    <property type="protein sequence ID" value="RJF80552.1"/>
    <property type="molecule type" value="Genomic_DNA"/>
</dbReference>
<evidence type="ECO:0000256" key="3">
    <source>
        <dbReference type="ARBA" id="ARBA00022989"/>
    </source>
</evidence>
<dbReference type="AlphaFoldDB" id="A0A418VTS9"/>
<feature type="transmembrane region" description="Helical" evidence="5">
    <location>
        <begin position="37"/>
        <end position="59"/>
    </location>
</feature>
<feature type="transmembrane region" description="Helical" evidence="5">
    <location>
        <begin position="234"/>
        <end position="256"/>
    </location>
</feature>
<feature type="transmembrane region" description="Helical" evidence="5">
    <location>
        <begin position="143"/>
        <end position="167"/>
    </location>
</feature>
<keyword evidence="5" id="KW-1003">Cell membrane</keyword>
<reference evidence="7 8" key="1">
    <citation type="submission" date="2018-09" db="EMBL/GenBank/DDBJ databases">
        <authorList>
            <person name="Zhu H."/>
        </authorList>
    </citation>
    <scope>NUCLEOTIDE SEQUENCE [LARGE SCALE GENOMIC DNA]</scope>
    <source>
        <strain evidence="7 8">K1W22B-8</strain>
    </source>
</reference>
<dbReference type="OrthoDB" id="9255971at2"/>
<feature type="transmembrane region" description="Helical" evidence="5">
    <location>
        <begin position="65"/>
        <end position="91"/>
    </location>
</feature>
<feature type="transmembrane region" description="Helical" evidence="5">
    <location>
        <begin position="112"/>
        <end position="137"/>
    </location>
</feature>
<sequence length="271" mass="29284">MSGIGHMMAAAGAIQRRELRRFVEQRSRLASALVRPLLWLMVFAAGFQNVFGVAIIPPYQSYVTYQIYVVPGLACMVLLFNGMQSSLSLVYDREMGMIRLLLTAPLPRWWLLLAKLLAGAALSLVQVYAFLGIAALAGVRLPALGYLTILPALGATALMLGAIGLLLSATIRQLENFAGAMNFVIFPMFFLSSALYPLWKIHEAAAAPVYYLCLANPFTYAVELVRFAAHGRLAPLALAVVLGTALAGFVLARLAYDPQRGILGRARPAGA</sequence>
<dbReference type="InterPro" id="IPR047817">
    <property type="entry name" value="ABC2_TM_bact-type"/>
</dbReference>
<proteinExistence type="inferred from homology"/>
<feature type="domain" description="ABC transmembrane type-2" evidence="6">
    <location>
        <begin position="27"/>
        <end position="259"/>
    </location>
</feature>
<dbReference type="GO" id="GO:0043190">
    <property type="term" value="C:ATP-binding cassette (ABC) transporter complex"/>
    <property type="evidence" value="ECO:0007669"/>
    <property type="project" value="InterPro"/>
</dbReference>
<dbReference type="InterPro" id="IPR022403">
    <property type="entry name" value="Alc_ABC_transptr_permease"/>
</dbReference>
<dbReference type="InterPro" id="IPR000412">
    <property type="entry name" value="ABC_2_transport"/>
</dbReference>
<dbReference type="PROSITE" id="PS51012">
    <property type="entry name" value="ABC_TM2"/>
    <property type="match status" value="1"/>
</dbReference>
<comment type="similarity">
    <text evidence="5">Belongs to the ABC-2 integral membrane protein family.</text>
</comment>
<dbReference type="RefSeq" id="WP_119782603.1">
    <property type="nucleotide sequence ID" value="NZ_QYUK01000016.1"/>
</dbReference>
<keyword evidence="4 5" id="KW-0472">Membrane</keyword>
<evidence type="ECO:0000256" key="1">
    <source>
        <dbReference type="ARBA" id="ARBA00004141"/>
    </source>
</evidence>
<dbReference type="GO" id="GO:0140359">
    <property type="term" value="F:ABC-type transporter activity"/>
    <property type="evidence" value="ECO:0007669"/>
    <property type="project" value="InterPro"/>
</dbReference>
<dbReference type="Pfam" id="PF01061">
    <property type="entry name" value="ABC2_membrane"/>
    <property type="match status" value="1"/>
</dbReference>
<evidence type="ECO:0000256" key="5">
    <source>
        <dbReference type="RuleBase" id="RU361157"/>
    </source>
</evidence>
<dbReference type="PRINTS" id="PR00164">
    <property type="entry name" value="ABC2TRNSPORT"/>
</dbReference>
<dbReference type="InterPro" id="IPR051784">
    <property type="entry name" value="Nod_factor_ABC_transporter"/>
</dbReference>
<accession>A0A418VTS9</accession>
<keyword evidence="2 5" id="KW-0812">Transmembrane</keyword>
<keyword evidence="8" id="KW-1185">Reference proteome</keyword>
<dbReference type="InterPro" id="IPR013525">
    <property type="entry name" value="ABC2_TM"/>
</dbReference>